<protein>
    <recommendedName>
        <fullName evidence="3">Protein DA1</fullName>
    </recommendedName>
</protein>
<comment type="caution">
    <text evidence="1">The sequence shown here is derived from an EMBL/GenBank/DDBJ whole genome shotgun (WGS) entry which is preliminary data.</text>
</comment>
<dbReference type="AlphaFoldDB" id="A0A916ZV52"/>
<gene>
    <name evidence="1" type="ORF">GCM10010831_16100</name>
</gene>
<accession>A0A916ZV52</accession>
<evidence type="ECO:0000313" key="2">
    <source>
        <dbReference type="Proteomes" id="UP000599688"/>
    </source>
</evidence>
<dbReference type="PANTHER" id="PTHR24209:SF7">
    <property type="entry name" value="PROTEIN DA1-RELATED 2"/>
    <property type="match status" value="1"/>
</dbReference>
<evidence type="ECO:0008006" key="3">
    <source>
        <dbReference type="Google" id="ProtNLM"/>
    </source>
</evidence>
<dbReference type="EMBL" id="BMGL01000008">
    <property type="protein sequence ID" value="GGE15557.1"/>
    <property type="molecule type" value="Genomic_DNA"/>
</dbReference>
<dbReference type="InterPro" id="IPR045218">
    <property type="entry name" value="DA1-like"/>
</dbReference>
<dbReference type="Proteomes" id="UP000599688">
    <property type="component" value="Unassembled WGS sequence"/>
</dbReference>
<name>A0A916ZV52_9FLAO</name>
<reference evidence="1 2" key="1">
    <citation type="journal article" date="2014" name="Int. J. Syst. Evol. Microbiol.">
        <title>Complete genome sequence of Corynebacterium casei LMG S-19264T (=DSM 44701T), isolated from a smear-ripened cheese.</title>
        <authorList>
            <consortium name="US DOE Joint Genome Institute (JGI-PGF)"/>
            <person name="Walter F."/>
            <person name="Albersmeier A."/>
            <person name="Kalinowski J."/>
            <person name="Ruckert C."/>
        </authorList>
    </citation>
    <scope>NUCLEOTIDE SEQUENCE [LARGE SCALE GENOMIC DNA]</scope>
    <source>
        <strain evidence="1 2">CGMCC 1.12925</strain>
    </source>
</reference>
<proteinExistence type="predicted"/>
<organism evidence="1 2">
    <name type="scientific">Psychroflexus salis</name>
    <dbReference type="NCBI Taxonomy" id="1526574"/>
    <lineage>
        <taxon>Bacteria</taxon>
        <taxon>Pseudomonadati</taxon>
        <taxon>Bacteroidota</taxon>
        <taxon>Flavobacteriia</taxon>
        <taxon>Flavobacteriales</taxon>
        <taxon>Flavobacteriaceae</taxon>
        <taxon>Psychroflexus</taxon>
    </lineage>
</organism>
<dbReference type="PANTHER" id="PTHR24209">
    <property type="entry name" value="PROTEIN DA1-RELATED 2"/>
    <property type="match status" value="1"/>
</dbReference>
<keyword evidence="2" id="KW-1185">Reference proteome</keyword>
<evidence type="ECO:0000313" key="1">
    <source>
        <dbReference type="EMBL" id="GGE15557.1"/>
    </source>
</evidence>
<sequence>MSFKNVIAQVSDALQFKKCVVCDVVLLGQYGYDSWEQTAHLSCIDGNCFSCGRILNKNHKKLQDGRFICEVCIPSVVANDTAINWVDQRVQSVLQSVGITNLPKIPIEIVSKQKLIHLQNNKAMGDTFGLAQYFATGGNKQFKIFVLDNLPKTFFAGILAHEYMHVWQYQHNINPPKDICEGFCNLGAMAMYQKINTKFSTILLEQMEKSPDPVYGEGYRKVKTIYLNSGWKKTINLMKQYA</sequence>